<comment type="similarity">
    <text evidence="1 5">Belongs to the Fmt family.</text>
</comment>
<reference evidence="9 10" key="1">
    <citation type="submission" date="2020-08" db="EMBL/GenBank/DDBJ databases">
        <title>Genomic Encyclopedia of Type Strains, Phase IV (KMG-IV): sequencing the most valuable type-strain genomes for metagenomic binning, comparative biology and taxonomic classification.</title>
        <authorList>
            <person name="Goeker M."/>
        </authorList>
    </citation>
    <scope>NUCLEOTIDE SEQUENCE [LARGE SCALE GENOMIC DNA]</scope>
    <source>
        <strain evidence="9 10">DSM 24448</strain>
    </source>
</reference>
<dbReference type="GO" id="GO:0004479">
    <property type="term" value="F:methionyl-tRNA formyltransferase activity"/>
    <property type="evidence" value="ECO:0007669"/>
    <property type="project" value="UniProtKB-UniRule"/>
</dbReference>
<dbReference type="PANTHER" id="PTHR11138:SF5">
    <property type="entry name" value="METHIONYL-TRNA FORMYLTRANSFERASE, MITOCHONDRIAL"/>
    <property type="match status" value="1"/>
</dbReference>
<evidence type="ECO:0000259" key="8">
    <source>
        <dbReference type="Pfam" id="PF02911"/>
    </source>
</evidence>
<dbReference type="InterPro" id="IPR005793">
    <property type="entry name" value="Formyl_trans_C"/>
</dbReference>
<evidence type="ECO:0000256" key="4">
    <source>
        <dbReference type="ARBA" id="ARBA00022917"/>
    </source>
</evidence>
<dbReference type="Gene3D" id="3.40.50.12230">
    <property type="match status" value="1"/>
</dbReference>
<organism evidence="9 10">
    <name type="scientific">Brevundimonas halotolerans</name>
    <dbReference type="NCBI Taxonomy" id="69670"/>
    <lineage>
        <taxon>Bacteria</taxon>
        <taxon>Pseudomonadati</taxon>
        <taxon>Pseudomonadota</taxon>
        <taxon>Alphaproteobacteria</taxon>
        <taxon>Caulobacterales</taxon>
        <taxon>Caulobacteraceae</taxon>
        <taxon>Brevundimonas</taxon>
    </lineage>
</organism>
<dbReference type="EC" id="2.1.2.9" evidence="2 5"/>
<comment type="function">
    <text evidence="5">Attaches a formyl group to the free amino group of methionyl-tRNA(fMet). The formyl group appears to play a dual role in the initiator identity of N-formylmethionyl-tRNA by promoting its recognition by IF2 and preventing the misappropriation of this tRNA by the elongation apparatus.</text>
</comment>
<sequence>MRLAFMGTPAFAVPSLAELVASGHEVVAVYSQPPKPRGRGMKLTPSPVQVFAETLGLPVFTPESMKAAEAIEAFRRLDLDAACVVAYGQILKPEVLEAPRLGCLNLHGSLLPRWRGAAPIQRAIMAGDAETGVQIMQMSAGLDEGPVLLSERLGISPRDTAASLSERMAHIGAGLWPRALAALERGGGQPVEQVGEPTYAKKITPAEARIDWTRPAAEVDAHIRGLSPFPGAWFEVEGEVGPVRIKALMSAVVEGSGAPGKVLDEALTIACGTDAIRLERVQRPGKAAQSAEDMLRGFAIPTGTTLPSSSEPPRGER</sequence>
<dbReference type="AlphaFoldDB" id="A0A7W9A3K7"/>
<evidence type="ECO:0000256" key="5">
    <source>
        <dbReference type="HAMAP-Rule" id="MF_00182"/>
    </source>
</evidence>
<evidence type="ECO:0000256" key="1">
    <source>
        <dbReference type="ARBA" id="ARBA00010699"/>
    </source>
</evidence>
<keyword evidence="4 5" id="KW-0648">Protein biosynthesis</keyword>
<dbReference type="GO" id="GO:0005829">
    <property type="term" value="C:cytosol"/>
    <property type="evidence" value="ECO:0007669"/>
    <property type="project" value="TreeGrafter"/>
</dbReference>
<dbReference type="NCBIfam" id="TIGR00460">
    <property type="entry name" value="fmt"/>
    <property type="match status" value="1"/>
</dbReference>
<keyword evidence="10" id="KW-1185">Reference proteome</keyword>
<dbReference type="RefSeq" id="WP_123287773.1">
    <property type="nucleotide sequence ID" value="NZ_JACIJB010000004.1"/>
</dbReference>
<dbReference type="SUPFAM" id="SSF50486">
    <property type="entry name" value="FMT C-terminal domain-like"/>
    <property type="match status" value="1"/>
</dbReference>
<feature type="domain" description="Formyl transferase C-terminal" evidence="8">
    <location>
        <begin position="202"/>
        <end position="298"/>
    </location>
</feature>
<dbReference type="SUPFAM" id="SSF53328">
    <property type="entry name" value="Formyltransferase"/>
    <property type="match status" value="1"/>
</dbReference>
<feature type="region of interest" description="Disordered" evidence="6">
    <location>
        <begin position="284"/>
        <end position="317"/>
    </location>
</feature>
<keyword evidence="3 5" id="KW-0808">Transferase</keyword>
<evidence type="ECO:0000256" key="2">
    <source>
        <dbReference type="ARBA" id="ARBA00012261"/>
    </source>
</evidence>
<evidence type="ECO:0000259" key="7">
    <source>
        <dbReference type="Pfam" id="PF00551"/>
    </source>
</evidence>
<dbReference type="OrthoDB" id="9802815at2"/>
<dbReference type="InterPro" id="IPR036477">
    <property type="entry name" value="Formyl_transf_N_sf"/>
</dbReference>
<comment type="caution">
    <text evidence="9">The sequence shown here is derived from an EMBL/GenBank/DDBJ whole genome shotgun (WGS) entry which is preliminary data.</text>
</comment>
<evidence type="ECO:0000313" key="10">
    <source>
        <dbReference type="Proteomes" id="UP000548978"/>
    </source>
</evidence>
<evidence type="ECO:0000256" key="6">
    <source>
        <dbReference type="SAM" id="MobiDB-lite"/>
    </source>
</evidence>
<dbReference type="InterPro" id="IPR011034">
    <property type="entry name" value="Formyl_transferase-like_C_sf"/>
</dbReference>
<dbReference type="Pfam" id="PF00551">
    <property type="entry name" value="Formyl_trans_N"/>
    <property type="match status" value="1"/>
</dbReference>
<dbReference type="PANTHER" id="PTHR11138">
    <property type="entry name" value="METHIONYL-TRNA FORMYLTRANSFERASE"/>
    <property type="match status" value="1"/>
</dbReference>
<gene>
    <name evidence="5" type="primary">fmt</name>
    <name evidence="9" type="ORF">FHS65_001439</name>
</gene>
<dbReference type="InterPro" id="IPR044135">
    <property type="entry name" value="Met-tRNA-FMT_C"/>
</dbReference>
<feature type="binding site" evidence="5">
    <location>
        <begin position="109"/>
        <end position="112"/>
    </location>
    <ligand>
        <name>(6S)-5,6,7,8-tetrahydrofolate</name>
        <dbReference type="ChEBI" id="CHEBI:57453"/>
    </ligand>
</feature>
<dbReference type="InterPro" id="IPR041711">
    <property type="entry name" value="Met-tRNA-FMT_N"/>
</dbReference>
<protein>
    <recommendedName>
        <fullName evidence="2 5">Methionyl-tRNA formyltransferase</fullName>
        <ecNumber evidence="2 5">2.1.2.9</ecNumber>
    </recommendedName>
</protein>
<accession>A0A7W9A3K7</accession>
<name>A0A7W9A3K7_9CAUL</name>
<proteinExistence type="inferred from homology"/>
<evidence type="ECO:0000256" key="3">
    <source>
        <dbReference type="ARBA" id="ARBA00022679"/>
    </source>
</evidence>
<dbReference type="InterPro" id="IPR002376">
    <property type="entry name" value="Formyl_transf_N"/>
</dbReference>
<dbReference type="Pfam" id="PF02911">
    <property type="entry name" value="Formyl_trans_C"/>
    <property type="match status" value="1"/>
</dbReference>
<comment type="catalytic activity">
    <reaction evidence="5">
        <text>L-methionyl-tRNA(fMet) + (6R)-10-formyltetrahydrofolate = N-formyl-L-methionyl-tRNA(fMet) + (6S)-5,6,7,8-tetrahydrofolate + H(+)</text>
        <dbReference type="Rhea" id="RHEA:24380"/>
        <dbReference type="Rhea" id="RHEA-COMP:9952"/>
        <dbReference type="Rhea" id="RHEA-COMP:9953"/>
        <dbReference type="ChEBI" id="CHEBI:15378"/>
        <dbReference type="ChEBI" id="CHEBI:57453"/>
        <dbReference type="ChEBI" id="CHEBI:78530"/>
        <dbReference type="ChEBI" id="CHEBI:78844"/>
        <dbReference type="ChEBI" id="CHEBI:195366"/>
        <dbReference type="EC" id="2.1.2.9"/>
    </reaction>
</comment>
<dbReference type="Proteomes" id="UP000548978">
    <property type="component" value="Unassembled WGS sequence"/>
</dbReference>
<feature type="domain" description="Formyl transferase N-terminal" evidence="7">
    <location>
        <begin position="1"/>
        <end position="179"/>
    </location>
</feature>
<feature type="compositionally biased region" description="Polar residues" evidence="6">
    <location>
        <begin position="302"/>
        <end position="311"/>
    </location>
</feature>
<dbReference type="CDD" id="cd08704">
    <property type="entry name" value="Met_tRNA_FMT_C"/>
    <property type="match status" value="1"/>
</dbReference>
<dbReference type="CDD" id="cd08646">
    <property type="entry name" value="FMT_core_Met-tRNA-FMT_N"/>
    <property type="match status" value="1"/>
</dbReference>
<dbReference type="EMBL" id="JACIJB010000004">
    <property type="protein sequence ID" value="MBB5660693.1"/>
    <property type="molecule type" value="Genomic_DNA"/>
</dbReference>
<dbReference type="HAMAP" id="MF_00182">
    <property type="entry name" value="Formyl_trans"/>
    <property type="match status" value="1"/>
</dbReference>
<dbReference type="InterPro" id="IPR005794">
    <property type="entry name" value="Fmt"/>
</dbReference>
<evidence type="ECO:0000313" key="9">
    <source>
        <dbReference type="EMBL" id="MBB5660693.1"/>
    </source>
</evidence>